<sequence>MLWPREVCEAWFDAEFKISTGMQVPTSPICPRPRRTPWDLLRPYSMCEHHLFQSADAKGKGRRRATGALKLVSTREGTIPEKKRRTVKLTDRILNQRPGYPKTANEFTLCTWNLRTLYRPAGLQLLCQQLTNHRADITAVQELRWLGHGVIDKPDFTAYYSCNDRHHTFGTGFFVSKRLKHIVIDFQPINERMCKIRLKGKFQNYTIINVHAPTEDTDSEEKERWYSDVESVYSKSPKGDIKIIIGDLNAKVGREAVYRPTIGSHSLHETSNDNGTRLIDLATSLGMVVGSTRFPHKNIHKITWVSADNVTRNQIDHILIDGRHCSNLLDVRSHRGANIDSDHHLVVCKIRARISRIKYTKTKKTKKIDISRLKREQNVKCKYMDTVCRELMKLGEGNSNDDSNNEWRNLREVLYTAASEILGFEEKPKRNEWFDDECQKATNGKNEAYRLMQQKYTRRRREEYKEQRRREKYLHKRKKRLYEEQQLREIASSYLQKETRNFYKQVNSGRKEFKPRITACRSKDGQLLNDKTEIIKRWAEYFRELLNSSVVQTNPLFDLAPEVQSNNQQIDDVLGPTLEDTRQAIQLIKNNKSPGMDDIQGELIKYAGTDFEKEFHHLVLQIWNNERMPDDWNTSVICPLHKKGDILECNNYRGISLLNTGYKIFANMLFNKLKPYVESSLGEYQCGFRPNRSTIDQIFSLRQILEKTFEFNVDTHHLFVDFKAAYDNVHRNYLYQAMMEIGIPTKLVRLTEMTLRNSQSVVRVQTELSEPFRTNDGLRQGDALSCLLFNIALDKCIRDSKIETKGTIYHKSVQILGYADDLDVIGRSLPAVESAYLALEKSAAEAGLQVNMAKTKYLKASKDQQALPQGINVGNNTFASVNEFVYLGSLVTDKNDMSSEISRRIMFANKCYFGLLRYFRSKLLSRSIKLLLYKTLLRPVLTYGSECWVLSKKDENSLLVFERKILRRIFGAVMEDETWRTRYNHELYQMYDEANVIKTIKIGRLRWAGHVVRMDEARVPKRLLEGRPEGRRSRGRPKLRWLDGVEQDTKNLGVISWRRKAMNRSEWRDLLDQAKAHPRL</sequence>
<dbReference type="EMBL" id="CM046122">
    <property type="protein sequence ID" value="KAI8423886.1"/>
    <property type="molecule type" value="Genomic_DNA"/>
</dbReference>
<reference evidence="1 2" key="1">
    <citation type="journal article" date="2022" name="Genome Biol. Evol.">
        <title>The Spruce Budworm Genome: Reconstructing the Evolutionary History of Antifreeze Proteins.</title>
        <authorList>
            <person name="Beliveau C."/>
            <person name="Gagne P."/>
            <person name="Picq S."/>
            <person name="Vernygora O."/>
            <person name="Keeling C.I."/>
            <person name="Pinkney K."/>
            <person name="Doucet D."/>
            <person name="Wen F."/>
            <person name="Johnston J.S."/>
            <person name="Maaroufi H."/>
            <person name="Boyle B."/>
            <person name="Laroche J."/>
            <person name="Dewar K."/>
            <person name="Juretic N."/>
            <person name="Blackburn G."/>
            <person name="Nisole A."/>
            <person name="Brunet B."/>
            <person name="Brandao M."/>
            <person name="Lumley L."/>
            <person name="Duan J."/>
            <person name="Quan G."/>
            <person name="Lucarotti C.J."/>
            <person name="Roe A.D."/>
            <person name="Sperling F.A.H."/>
            <person name="Levesque R.C."/>
            <person name="Cusson M."/>
        </authorList>
    </citation>
    <scope>NUCLEOTIDE SEQUENCE [LARGE SCALE GENOMIC DNA]</scope>
    <source>
        <strain evidence="1">Glfc:IPQL:Cfum</strain>
    </source>
</reference>
<proteinExistence type="predicted"/>
<gene>
    <name evidence="1" type="ORF">MSG28_012885</name>
</gene>
<name>A0ACC0JIK2_CHOFU</name>
<evidence type="ECO:0000313" key="1">
    <source>
        <dbReference type="EMBL" id="KAI8423886.1"/>
    </source>
</evidence>
<evidence type="ECO:0000313" key="2">
    <source>
        <dbReference type="Proteomes" id="UP001064048"/>
    </source>
</evidence>
<protein>
    <submittedName>
        <fullName evidence="1">Uncharacterized protein</fullName>
    </submittedName>
</protein>
<dbReference type="Proteomes" id="UP001064048">
    <property type="component" value="Chromosome 22"/>
</dbReference>
<accession>A0ACC0JIK2</accession>
<comment type="caution">
    <text evidence="1">The sequence shown here is derived from an EMBL/GenBank/DDBJ whole genome shotgun (WGS) entry which is preliminary data.</text>
</comment>
<organism evidence="1 2">
    <name type="scientific">Choristoneura fumiferana</name>
    <name type="common">Spruce budworm moth</name>
    <name type="synonym">Archips fumiferana</name>
    <dbReference type="NCBI Taxonomy" id="7141"/>
    <lineage>
        <taxon>Eukaryota</taxon>
        <taxon>Metazoa</taxon>
        <taxon>Ecdysozoa</taxon>
        <taxon>Arthropoda</taxon>
        <taxon>Hexapoda</taxon>
        <taxon>Insecta</taxon>
        <taxon>Pterygota</taxon>
        <taxon>Neoptera</taxon>
        <taxon>Endopterygota</taxon>
        <taxon>Lepidoptera</taxon>
        <taxon>Glossata</taxon>
        <taxon>Ditrysia</taxon>
        <taxon>Tortricoidea</taxon>
        <taxon>Tortricidae</taxon>
        <taxon>Tortricinae</taxon>
        <taxon>Choristoneura</taxon>
    </lineage>
</organism>
<keyword evidence="2" id="KW-1185">Reference proteome</keyword>